<organism evidence="1 2">
    <name type="scientific">Ligilactobacillus ruminis (strain ATCC 27782 / RF3)</name>
    <name type="common">Lactobacillus ruminis</name>
    <dbReference type="NCBI Taxonomy" id="1069534"/>
    <lineage>
        <taxon>Bacteria</taxon>
        <taxon>Bacillati</taxon>
        <taxon>Bacillota</taxon>
        <taxon>Bacilli</taxon>
        <taxon>Lactobacillales</taxon>
        <taxon>Lactobacillaceae</taxon>
        <taxon>Ligilactobacillus</taxon>
    </lineage>
</organism>
<dbReference type="PATRIC" id="fig|1069534.5.peg.202"/>
<dbReference type="Proteomes" id="UP000001279">
    <property type="component" value="Chromosome"/>
</dbReference>
<dbReference type="EMBL" id="CP003032">
    <property type="protein sequence ID" value="AEN77503.1"/>
    <property type="molecule type" value="Genomic_DNA"/>
</dbReference>
<protein>
    <submittedName>
        <fullName evidence="1">Uncharacterized protein</fullName>
    </submittedName>
</protein>
<dbReference type="HOGENOM" id="CLU_3311942_0_0_9"/>
<evidence type="ECO:0000313" key="1">
    <source>
        <dbReference type="EMBL" id="AEN77503.1"/>
    </source>
</evidence>
<reference evidence="1 2" key="1">
    <citation type="journal article" date="2011" name="Microb. Cell Fact.">
        <title>Genome sequences and comparative genomics of two Lactobacillus ruminis strains from the bovine and human intestinal tracts.</title>
        <authorList>
            <person name="Forde B.M."/>
            <person name="Neville B.A."/>
            <person name="O'Donnell M.M."/>
            <person name="Riboulet-Bisson E."/>
            <person name="Claesson M.J."/>
            <person name="Coghlan A."/>
            <person name="Ross R.P."/>
            <person name="O'Toole P.W."/>
        </authorList>
    </citation>
    <scope>NUCLEOTIDE SEQUENCE [LARGE SCALE GENOMIC DNA]</scope>
    <source>
        <strain evidence="2">ATCC 27782 / RF3</strain>
    </source>
</reference>
<proteinExistence type="predicted"/>
<keyword evidence="2" id="KW-1185">Reference proteome</keyword>
<sequence>MSSTAFKNAGQSQSQIDRFCSAFHLIQERNGTFSQASSF</sequence>
<gene>
    <name evidence="1" type="ordered locus">LRC_01750</name>
</gene>
<name>G2SQF4_LIGR2</name>
<dbReference type="KEGG" id="lrm:LRC_01750"/>
<dbReference type="AlphaFoldDB" id="G2SQF4"/>
<accession>G2SQF4</accession>
<evidence type="ECO:0000313" key="2">
    <source>
        <dbReference type="Proteomes" id="UP000001279"/>
    </source>
</evidence>